<dbReference type="EMBL" id="UOEH01000153">
    <property type="protein sequence ID" value="VAV94989.1"/>
    <property type="molecule type" value="Genomic_DNA"/>
</dbReference>
<organism evidence="1">
    <name type="scientific">hydrothermal vent metagenome</name>
    <dbReference type="NCBI Taxonomy" id="652676"/>
    <lineage>
        <taxon>unclassified sequences</taxon>
        <taxon>metagenomes</taxon>
        <taxon>ecological metagenomes</taxon>
    </lineage>
</organism>
<reference evidence="1" key="1">
    <citation type="submission" date="2018-06" db="EMBL/GenBank/DDBJ databases">
        <authorList>
            <person name="Zhirakovskaya E."/>
        </authorList>
    </citation>
    <scope>NUCLEOTIDE SEQUENCE</scope>
</reference>
<protein>
    <submittedName>
        <fullName evidence="1">Uncharacterized protein</fullName>
    </submittedName>
</protein>
<sequence length="20" mass="2212">MTEISVSLNHVSKRYGAFTA</sequence>
<gene>
    <name evidence="1" type="ORF">MNBD_ALPHA05-2000</name>
</gene>
<accession>A0A3B0RSW0</accession>
<evidence type="ECO:0000313" key="1">
    <source>
        <dbReference type="EMBL" id="VAV94989.1"/>
    </source>
</evidence>
<feature type="non-terminal residue" evidence="1">
    <location>
        <position position="20"/>
    </location>
</feature>
<proteinExistence type="predicted"/>
<name>A0A3B0RSW0_9ZZZZ</name>
<dbReference type="AlphaFoldDB" id="A0A3B0RSW0"/>